<protein>
    <submittedName>
        <fullName evidence="3">Uncharacterized protein</fullName>
    </submittedName>
</protein>
<dbReference type="InterPro" id="IPR015915">
    <property type="entry name" value="Kelch-typ_b-propeller"/>
</dbReference>
<dbReference type="SUPFAM" id="SSF50965">
    <property type="entry name" value="Galactose oxidase, central domain"/>
    <property type="match status" value="1"/>
</dbReference>
<dbReference type="Gene3D" id="2.120.10.80">
    <property type="entry name" value="Kelch-type beta propeller"/>
    <property type="match status" value="1"/>
</dbReference>
<dbReference type="InterPro" id="IPR011990">
    <property type="entry name" value="TPR-like_helical_dom_sf"/>
</dbReference>
<dbReference type="InterPro" id="IPR019734">
    <property type="entry name" value="TPR_rpt"/>
</dbReference>
<keyword evidence="1" id="KW-0880">Kelch repeat</keyword>
<dbReference type="InterPro" id="IPR011043">
    <property type="entry name" value="Gal_Oxase/kelch_b-propeller"/>
</dbReference>
<dbReference type="SMART" id="SM00028">
    <property type="entry name" value="TPR"/>
    <property type="match status" value="5"/>
</dbReference>
<dbReference type="SUPFAM" id="SSF48452">
    <property type="entry name" value="TPR-like"/>
    <property type="match status" value="2"/>
</dbReference>
<dbReference type="Gene3D" id="1.25.40.10">
    <property type="entry name" value="Tetratricopeptide repeat domain"/>
    <property type="match status" value="2"/>
</dbReference>
<gene>
    <name evidence="3" type="ORF">EDS130_LOCUS32900</name>
</gene>
<dbReference type="OrthoDB" id="10056111at2759"/>
<keyword evidence="2" id="KW-0677">Repeat</keyword>
<comment type="caution">
    <text evidence="3">The sequence shown here is derived from an EMBL/GenBank/DDBJ whole genome shotgun (WGS) entry which is preliminary data.</text>
</comment>
<dbReference type="SUPFAM" id="SSF56399">
    <property type="entry name" value="ADP-ribosylation"/>
    <property type="match status" value="1"/>
</dbReference>
<dbReference type="EMBL" id="CAJNOJ010000256">
    <property type="protein sequence ID" value="CAF1344031.1"/>
    <property type="molecule type" value="Genomic_DNA"/>
</dbReference>
<dbReference type="Gene3D" id="3.90.176.10">
    <property type="entry name" value="Toxin ADP-ribosyltransferase, Chain A, domain 1"/>
    <property type="match status" value="1"/>
</dbReference>
<sequence length="1302" mass="149836">MDDAFDRSKNLEQLALIWFDTENIVDNELEIRMRAIIDYFKFFNHADECNDYLRSTHQAKVFVIISSNYNKRDQIQHFLISVQQLKPVHAVYVYLTDENNECAMDMDYPKVCGVYVQLQKLLSELGEKVATLTKYANMLFECSTGGTTTSYIGVNEMWYQRSIDIALSLPISNNDRQTLIDKCKMYYKGNTMTEEIIDEFEKTYDPAKAIWWYTRNCFLYRILNGVLRQKNMEAALYFRFYLLDICKQLRSVQEEYLEYFDDRPILKAYRGQLMTREEVIYLEKFAGFTYSINSLLSTTTNRSTALIFSGITGSATPRSDGYISVLFEIEADARLSQKPFAYIGHLSYFGSNEDEVLFMIGSMLLLTATQYDEQQNLHIFKFSLISYKDLTYPNPQLPSAISIESKFINIGYLIQRSYLHESHAAKYYNSLLNDFHGDDQNICACYVGLGWIACENDQYDLALRYQTTALQLYDRARLSLTDLLLNIYNCLGAVNRKRNNYNQAIDFYMKAEQYNNIRCIDRQWINLDEFRNISSIHMAAIYKLQQKFDLTWDMYQRTIEKIPNTKLHKMVFEYIVKAYNDTIENRKRFLDYAIQYLPSLYGFIVYSYVHIVELAVSRKNYDFAIDCLKKLIEIESKSGKCITQKKQYHYSNVPFLYKKIGCLYEEKGDLNSTIEWFEKAFETGMMFSQLMSHNYLITPRHIALLYAKQGGEKVPLAIEWHKRFVEMLLKDEHNLQSRDMELAIPKIEVCNIDSELWQINFLQLRISQTKLCWNEVEVRSHNEHNASTYNNMIALSYYDIAKLCERSEEANLYYKKCVLSYLKNELQHLLWDVKPISMKAIESHFSTEQEVDERYRTCHYLNEEIPILWTTLRQQNVSNGCVKLIRTDSGTDPTSVIVSVRVQLEVFPENDYERLKTYYDSDYYEFTRFTREVETNDDDDSLFDIKKPEKRILCNTSQTNRWIKIGSMKHVRAFHTALKLPSGKVLVVGGEGDGPATAELYNPSTSKWSATGNMIYARNLHTASVLNNGKVLVVAGSGDSNSTELYDPSTGKWTAGADVKYPRRMHTAVVLNDGRVLVTGGIVGGGTLLNTAELYDPSTGSWTVTTPMNHARNWHTASVLNNGKVLIVGGSNAAGEYVIVTELYDPSTNMWTPSGNLNYPRTYHTAAVLTDGKVLIIGGSDDEHELLYTSELYDPSTGHWTTAGDLNEARMFPGACLLANGQVLVIGGQANNATPMNTAELYDPLTETWTLTNNLNYARDGHTISVLNNGRVLVTGGYGNKLQSSAELYIPYTKDDQDRTEL</sequence>
<evidence type="ECO:0000256" key="2">
    <source>
        <dbReference type="ARBA" id="ARBA00022737"/>
    </source>
</evidence>
<dbReference type="PANTHER" id="PTHR46260">
    <property type="entry name" value="RING-TYPE DOMAIN-CONTAINING PROTEIN"/>
    <property type="match status" value="1"/>
</dbReference>
<dbReference type="PANTHER" id="PTHR46260:SF3">
    <property type="entry name" value="RING-TYPE DOMAIN-CONTAINING PROTEIN"/>
    <property type="match status" value="1"/>
</dbReference>
<dbReference type="Gene3D" id="2.130.10.80">
    <property type="entry name" value="Galactose oxidase/kelch, beta-propeller"/>
    <property type="match status" value="2"/>
</dbReference>
<dbReference type="Pfam" id="PF24681">
    <property type="entry name" value="Kelch_KLHDC2_KLHL20_DRC7"/>
    <property type="match status" value="1"/>
</dbReference>
<organism evidence="3 4">
    <name type="scientific">Adineta ricciae</name>
    <name type="common">Rotifer</name>
    <dbReference type="NCBI Taxonomy" id="249248"/>
    <lineage>
        <taxon>Eukaryota</taxon>
        <taxon>Metazoa</taxon>
        <taxon>Spiralia</taxon>
        <taxon>Gnathifera</taxon>
        <taxon>Rotifera</taxon>
        <taxon>Eurotatoria</taxon>
        <taxon>Bdelloidea</taxon>
        <taxon>Adinetida</taxon>
        <taxon>Adinetidae</taxon>
        <taxon>Adineta</taxon>
    </lineage>
</organism>
<dbReference type="InterPro" id="IPR037293">
    <property type="entry name" value="Gal_Oxidase_central_sf"/>
</dbReference>
<evidence type="ECO:0000313" key="3">
    <source>
        <dbReference type="EMBL" id="CAF1344031.1"/>
    </source>
</evidence>
<reference evidence="3" key="1">
    <citation type="submission" date="2021-02" db="EMBL/GenBank/DDBJ databases">
        <authorList>
            <person name="Nowell W R."/>
        </authorList>
    </citation>
    <scope>NUCLEOTIDE SEQUENCE</scope>
</reference>
<dbReference type="SMART" id="SM00612">
    <property type="entry name" value="Kelch"/>
    <property type="match status" value="6"/>
</dbReference>
<dbReference type="Proteomes" id="UP000663852">
    <property type="component" value="Unassembled WGS sequence"/>
</dbReference>
<dbReference type="InterPro" id="IPR006652">
    <property type="entry name" value="Kelch_1"/>
</dbReference>
<dbReference type="InterPro" id="IPR051746">
    <property type="entry name" value="Kelch_domain_containing_8"/>
</dbReference>
<proteinExistence type="predicted"/>
<accession>A0A815GSB4</accession>
<name>A0A815GSB4_ADIRI</name>
<evidence type="ECO:0000313" key="4">
    <source>
        <dbReference type="Proteomes" id="UP000663852"/>
    </source>
</evidence>
<evidence type="ECO:0000256" key="1">
    <source>
        <dbReference type="ARBA" id="ARBA00022441"/>
    </source>
</evidence>